<protein>
    <submittedName>
        <fullName evidence="2">Uncharacterized protein LOC136080404</fullName>
    </submittedName>
</protein>
<evidence type="ECO:0000313" key="2">
    <source>
        <dbReference type="RefSeq" id="XP_065653093.1"/>
    </source>
</evidence>
<name>A0ABM4BV80_HYDVU</name>
<keyword evidence="1" id="KW-1185">Reference proteome</keyword>
<dbReference type="SUPFAM" id="SSF52540">
    <property type="entry name" value="P-loop containing nucleoside triphosphate hydrolases"/>
    <property type="match status" value="1"/>
</dbReference>
<dbReference type="PANTHER" id="PTHR10492">
    <property type="match status" value="1"/>
</dbReference>
<proteinExistence type="predicted"/>
<sequence>MTLNMYAKANRQLFSIILTFCEPNNPSHLWNTYKAYMMEDFLHHSVPFLIAKQATLHQIEKIINLNGKTQADYNLPAIDELISLNLENFNENDHQSIDEANQMKLLLNVNQLNVCNAILAGLNEQPSVKNQHSRLLFMDGPASSGKTFTYNYLVAETLTIRSQEGCKTSTGTPYWKSQEVINAGVHDMEYKKKACVWYSLNV</sequence>
<dbReference type="InterPro" id="IPR027417">
    <property type="entry name" value="P-loop_NTPase"/>
</dbReference>
<dbReference type="GeneID" id="136080404"/>
<dbReference type="RefSeq" id="XP_065653093.1">
    <property type="nucleotide sequence ID" value="XM_065797021.1"/>
</dbReference>
<dbReference type="Proteomes" id="UP001652625">
    <property type="component" value="Chromosome 05"/>
</dbReference>
<gene>
    <name evidence="2" type="primary">LOC136080404</name>
</gene>
<evidence type="ECO:0000313" key="1">
    <source>
        <dbReference type="Proteomes" id="UP001652625"/>
    </source>
</evidence>
<accession>A0ABM4BV80</accession>
<reference evidence="2" key="1">
    <citation type="submission" date="2025-08" db="UniProtKB">
        <authorList>
            <consortium name="RefSeq"/>
        </authorList>
    </citation>
    <scope>IDENTIFICATION</scope>
</reference>
<organism evidence="1 2">
    <name type="scientific">Hydra vulgaris</name>
    <name type="common">Hydra</name>
    <name type="synonym">Hydra attenuata</name>
    <dbReference type="NCBI Taxonomy" id="6087"/>
    <lineage>
        <taxon>Eukaryota</taxon>
        <taxon>Metazoa</taxon>
        <taxon>Cnidaria</taxon>
        <taxon>Hydrozoa</taxon>
        <taxon>Hydroidolina</taxon>
        <taxon>Anthoathecata</taxon>
        <taxon>Aplanulata</taxon>
        <taxon>Hydridae</taxon>
        <taxon>Hydra</taxon>
    </lineage>
</organism>